<dbReference type="OrthoDB" id="6280252at2759"/>
<dbReference type="STRING" id="283909.R7TXE6"/>
<keyword evidence="2" id="KW-0812">Transmembrane</keyword>
<evidence type="ECO:0000313" key="3">
    <source>
        <dbReference type="EMBL" id="ELT98384.1"/>
    </source>
</evidence>
<feature type="transmembrane region" description="Helical" evidence="2">
    <location>
        <begin position="97"/>
        <end position="122"/>
    </location>
</feature>
<dbReference type="EnsemblMetazoa" id="CapteT225080">
    <property type="protein sequence ID" value="CapteP225080"/>
    <property type="gene ID" value="CapteG225080"/>
</dbReference>
<name>R7TXE6_CAPTE</name>
<feature type="transmembrane region" description="Helical" evidence="2">
    <location>
        <begin position="142"/>
        <end position="162"/>
    </location>
</feature>
<keyword evidence="5" id="KW-1185">Reference proteome</keyword>
<evidence type="ECO:0000313" key="4">
    <source>
        <dbReference type="EnsemblMetazoa" id="CapteP225080"/>
    </source>
</evidence>
<feature type="compositionally biased region" description="Low complexity" evidence="1">
    <location>
        <begin position="224"/>
        <end position="239"/>
    </location>
</feature>
<dbReference type="HOGENOM" id="CLU_066512_0_0_1"/>
<feature type="transmembrane region" description="Helical" evidence="2">
    <location>
        <begin position="62"/>
        <end position="85"/>
    </location>
</feature>
<proteinExistence type="predicted"/>
<keyword evidence="2" id="KW-1133">Transmembrane helix</keyword>
<evidence type="ECO:0000313" key="5">
    <source>
        <dbReference type="Proteomes" id="UP000014760"/>
    </source>
</evidence>
<organism evidence="3">
    <name type="scientific">Capitella teleta</name>
    <name type="common">Polychaete worm</name>
    <dbReference type="NCBI Taxonomy" id="283909"/>
    <lineage>
        <taxon>Eukaryota</taxon>
        <taxon>Metazoa</taxon>
        <taxon>Spiralia</taxon>
        <taxon>Lophotrochozoa</taxon>
        <taxon>Annelida</taxon>
        <taxon>Polychaeta</taxon>
        <taxon>Sedentaria</taxon>
        <taxon>Scolecida</taxon>
        <taxon>Capitellidae</taxon>
        <taxon>Capitella</taxon>
    </lineage>
</organism>
<gene>
    <name evidence="3" type="ORF">CAPTEDRAFT_225080</name>
</gene>
<protein>
    <submittedName>
        <fullName evidence="3 4">Uncharacterized protein</fullName>
    </submittedName>
</protein>
<dbReference type="PANTHER" id="PTHR36694">
    <property type="entry name" value="PASIFLORA 1, ISOFORM A-RELATED"/>
    <property type="match status" value="1"/>
</dbReference>
<evidence type="ECO:0000256" key="2">
    <source>
        <dbReference type="SAM" id="Phobius"/>
    </source>
</evidence>
<reference evidence="3 5" key="2">
    <citation type="journal article" date="2013" name="Nature">
        <title>Insights into bilaterian evolution from three spiralian genomes.</title>
        <authorList>
            <person name="Simakov O."/>
            <person name="Marletaz F."/>
            <person name="Cho S.J."/>
            <person name="Edsinger-Gonzales E."/>
            <person name="Havlak P."/>
            <person name="Hellsten U."/>
            <person name="Kuo D.H."/>
            <person name="Larsson T."/>
            <person name="Lv J."/>
            <person name="Arendt D."/>
            <person name="Savage R."/>
            <person name="Osoegawa K."/>
            <person name="de Jong P."/>
            <person name="Grimwood J."/>
            <person name="Chapman J.A."/>
            <person name="Shapiro H."/>
            <person name="Aerts A."/>
            <person name="Otillar R.P."/>
            <person name="Terry A.Y."/>
            <person name="Boore J.L."/>
            <person name="Grigoriev I.V."/>
            <person name="Lindberg D.R."/>
            <person name="Seaver E.C."/>
            <person name="Weisblat D.A."/>
            <person name="Putnam N.H."/>
            <person name="Rokhsar D.S."/>
        </authorList>
    </citation>
    <scope>NUCLEOTIDE SEQUENCE</scope>
    <source>
        <strain evidence="3 5">I ESC-2004</strain>
    </source>
</reference>
<accession>R7TXE6</accession>
<feature type="compositionally biased region" description="Pro residues" evidence="1">
    <location>
        <begin position="256"/>
        <end position="325"/>
    </location>
</feature>
<dbReference type="EMBL" id="AMQN01010488">
    <property type="status" value="NOT_ANNOTATED_CDS"/>
    <property type="molecule type" value="Genomic_DNA"/>
</dbReference>
<dbReference type="EMBL" id="KB307982">
    <property type="protein sequence ID" value="ELT98384.1"/>
    <property type="molecule type" value="Genomic_DNA"/>
</dbReference>
<keyword evidence="2" id="KW-0472">Membrane</keyword>
<dbReference type="PANTHER" id="PTHR36694:SF11">
    <property type="entry name" value="LP21121P-RELATED"/>
    <property type="match status" value="1"/>
</dbReference>
<reference evidence="5" key="1">
    <citation type="submission" date="2012-12" db="EMBL/GenBank/DDBJ databases">
        <authorList>
            <person name="Hellsten U."/>
            <person name="Grimwood J."/>
            <person name="Chapman J.A."/>
            <person name="Shapiro H."/>
            <person name="Aerts A."/>
            <person name="Otillar R.P."/>
            <person name="Terry A.Y."/>
            <person name="Boore J.L."/>
            <person name="Simakov O."/>
            <person name="Marletaz F."/>
            <person name="Cho S.-J."/>
            <person name="Edsinger-Gonzales E."/>
            <person name="Havlak P."/>
            <person name="Kuo D.-H."/>
            <person name="Larsson T."/>
            <person name="Lv J."/>
            <person name="Arendt D."/>
            <person name="Savage R."/>
            <person name="Osoegawa K."/>
            <person name="de Jong P."/>
            <person name="Lindberg D.R."/>
            <person name="Seaver E.C."/>
            <person name="Weisblat D.A."/>
            <person name="Putnam N.H."/>
            <person name="Grigoriev I.V."/>
            <person name="Rokhsar D.S."/>
        </authorList>
    </citation>
    <scope>NUCLEOTIDE SEQUENCE</scope>
    <source>
        <strain evidence="5">I ESC-2004</strain>
    </source>
</reference>
<dbReference type="Proteomes" id="UP000014760">
    <property type="component" value="Unassembled WGS sequence"/>
</dbReference>
<feature type="transmembrane region" description="Helical" evidence="2">
    <location>
        <begin position="21"/>
        <end position="42"/>
    </location>
</feature>
<feature type="region of interest" description="Disordered" evidence="1">
    <location>
        <begin position="220"/>
        <end position="357"/>
    </location>
</feature>
<dbReference type="AlphaFoldDB" id="R7TXE6"/>
<reference evidence="4" key="3">
    <citation type="submission" date="2015-06" db="UniProtKB">
        <authorList>
            <consortium name="EnsemblMetazoa"/>
        </authorList>
    </citation>
    <scope>IDENTIFICATION</scope>
</reference>
<sequence>MPILTSCCCWEQLTKASRATALFTMVSGVINFIIDVWMLVHLHQMDRNLEDNEKFIFLPPGIIALIYIELFASIGLVLVGMVLWVGINYGYDGKRMVFGWVYYVIASRCYEFFLMVYILVWIGGHRVMDIVYVVPESIGITVFWLLDSALMIAGILCVISYWQELMDFIYGKAKKARRFTKLSNIRNAAYSASGRATPRSMFASRAYLGASQPSIAQFSQFSVPPSNAPSMPSSAKPMSQEAFEYPPHGEPYPEKGGPPPGAQYRGPPPQRGPPQGYLPPRPGGPPPQGYRGPPPQGYRGPPPQGYRGPPPQGYRGPPPQGPPPQGYRGPGGPQAQGRQPPPQQRQVQQYFDDPPKY</sequence>
<evidence type="ECO:0000256" key="1">
    <source>
        <dbReference type="SAM" id="MobiDB-lite"/>
    </source>
</evidence>
<dbReference type="OMA" id="GMSAFNI"/>